<sequence>MSDNPDIPVHAALGALLARVVPALETFLARDDDRATLRAMWRRALDTPLPETGQDAESVLDTLSCSLVAHGLPLHAPGFCAWANAAPTLTPAVASFAASLATPQRWWVSPGNFLEGLAQRWLGALLGLPAMAGSFTSGGAVANLVALAAARQHAGARAGIDIAEHGLAALPQPRVYASERAHHTIARALAVLGLGRAALRSVPLRRRRRADEPEQLDLAWLRAALAEDRRAGCTPVAIVATAGDTATGAIDPVDEMRALARSYDTWLHVDGAYGGFGVLDERVRARFGDLSEVDSFVVNPHKWLAVPVGCGAVFVRQVEYLESALALASADYLPYRRRGEGDPASAFDEFGEGSPAHGLDHSAPARGVAVWAALAELGRAGMKARVRGHLDCARHVAARVAECDELELLAPPVLSICCFRYRPPGVRDQGALERVNAAIVRELRARGRVVPSSARVQNKLAIRPCFLGARTTREHADLLVDEVLAVGRGLAV</sequence>
<comment type="cofactor">
    <cofactor evidence="1 5 6">
        <name>pyridoxal 5'-phosphate</name>
        <dbReference type="ChEBI" id="CHEBI:597326"/>
    </cofactor>
</comment>
<evidence type="ECO:0000313" key="8">
    <source>
        <dbReference type="Proteomes" id="UP000001880"/>
    </source>
</evidence>
<evidence type="ECO:0000256" key="6">
    <source>
        <dbReference type="RuleBase" id="RU000382"/>
    </source>
</evidence>
<dbReference type="SUPFAM" id="SSF53383">
    <property type="entry name" value="PLP-dependent transferases"/>
    <property type="match status" value="1"/>
</dbReference>
<dbReference type="PROSITE" id="PS00392">
    <property type="entry name" value="DDC_GAD_HDC_YDC"/>
    <property type="match status" value="1"/>
</dbReference>
<dbReference type="HOGENOM" id="CLU_011856_0_4_7"/>
<dbReference type="EMBL" id="CP001804">
    <property type="protein sequence ID" value="ACY18667.1"/>
    <property type="molecule type" value="Genomic_DNA"/>
</dbReference>
<dbReference type="AlphaFoldDB" id="D0LMI0"/>
<keyword evidence="8" id="KW-1185">Reference proteome</keyword>
<dbReference type="PANTHER" id="PTHR11999">
    <property type="entry name" value="GROUP II PYRIDOXAL-5-PHOSPHATE DECARBOXYLASE"/>
    <property type="match status" value="1"/>
</dbReference>
<accession>D0LMI0</accession>
<evidence type="ECO:0000256" key="2">
    <source>
        <dbReference type="ARBA" id="ARBA00022793"/>
    </source>
</evidence>
<evidence type="ECO:0000313" key="7">
    <source>
        <dbReference type="EMBL" id="ACY18667.1"/>
    </source>
</evidence>
<dbReference type="Gene3D" id="3.40.640.10">
    <property type="entry name" value="Type I PLP-dependent aspartate aminotransferase-like (Major domain)"/>
    <property type="match status" value="1"/>
</dbReference>
<dbReference type="Proteomes" id="UP000001880">
    <property type="component" value="Chromosome"/>
</dbReference>
<keyword evidence="2" id="KW-0210">Decarboxylase</keyword>
<dbReference type="GO" id="GO:0030170">
    <property type="term" value="F:pyridoxal phosphate binding"/>
    <property type="evidence" value="ECO:0007669"/>
    <property type="project" value="InterPro"/>
</dbReference>
<dbReference type="InterPro" id="IPR015421">
    <property type="entry name" value="PyrdxlP-dep_Trfase_major"/>
</dbReference>
<dbReference type="eggNOG" id="COG0076">
    <property type="taxonomic scope" value="Bacteria"/>
</dbReference>
<evidence type="ECO:0000256" key="3">
    <source>
        <dbReference type="ARBA" id="ARBA00022898"/>
    </source>
</evidence>
<protein>
    <submittedName>
        <fullName evidence="7">Pyridoxal-dependent decarboxylase</fullName>
    </submittedName>
</protein>
<evidence type="ECO:0000256" key="4">
    <source>
        <dbReference type="ARBA" id="ARBA00023239"/>
    </source>
</evidence>
<dbReference type="GO" id="GO:0019752">
    <property type="term" value="P:carboxylic acid metabolic process"/>
    <property type="evidence" value="ECO:0007669"/>
    <property type="project" value="InterPro"/>
</dbReference>
<dbReference type="InterPro" id="IPR002129">
    <property type="entry name" value="PyrdxlP-dep_de-COase"/>
</dbReference>
<keyword evidence="4 6" id="KW-0456">Lyase</keyword>
<dbReference type="InterPro" id="IPR021115">
    <property type="entry name" value="Pyridoxal-P_BS"/>
</dbReference>
<dbReference type="InterPro" id="IPR010977">
    <property type="entry name" value="Aromatic_deC"/>
</dbReference>
<evidence type="ECO:0000256" key="5">
    <source>
        <dbReference type="PIRSR" id="PIRSR602129-50"/>
    </source>
</evidence>
<feature type="modified residue" description="N6-(pyridoxal phosphate)lysine" evidence="5">
    <location>
        <position position="302"/>
    </location>
</feature>
<organism evidence="7 8">
    <name type="scientific">Haliangium ochraceum (strain DSM 14365 / JCM 11303 / SMP-2)</name>
    <dbReference type="NCBI Taxonomy" id="502025"/>
    <lineage>
        <taxon>Bacteria</taxon>
        <taxon>Pseudomonadati</taxon>
        <taxon>Myxococcota</taxon>
        <taxon>Polyangia</taxon>
        <taxon>Haliangiales</taxon>
        <taxon>Kofleriaceae</taxon>
        <taxon>Haliangium</taxon>
    </lineage>
</organism>
<dbReference type="KEGG" id="hoh:Hoch_6192"/>
<dbReference type="OrthoDB" id="9803665at2"/>
<dbReference type="Pfam" id="PF00282">
    <property type="entry name" value="Pyridoxal_deC"/>
    <property type="match status" value="1"/>
</dbReference>
<name>D0LMI0_HALO1</name>
<gene>
    <name evidence="7" type="ordered locus">Hoch_6192</name>
</gene>
<dbReference type="GO" id="GO:0016831">
    <property type="term" value="F:carboxy-lyase activity"/>
    <property type="evidence" value="ECO:0007669"/>
    <property type="project" value="UniProtKB-KW"/>
</dbReference>
<reference evidence="7 8" key="1">
    <citation type="journal article" date="2010" name="Stand. Genomic Sci.">
        <title>Complete genome sequence of Haliangium ochraceum type strain (SMP-2).</title>
        <authorList>
            <consortium name="US DOE Joint Genome Institute (JGI-PGF)"/>
            <person name="Ivanova N."/>
            <person name="Daum C."/>
            <person name="Lang E."/>
            <person name="Abt B."/>
            <person name="Kopitz M."/>
            <person name="Saunders E."/>
            <person name="Lapidus A."/>
            <person name="Lucas S."/>
            <person name="Glavina Del Rio T."/>
            <person name="Nolan M."/>
            <person name="Tice H."/>
            <person name="Copeland A."/>
            <person name="Cheng J.F."/>
            <person name="Chen F."/>
            <person name="Bruce D."/>
            <person name="Goodwin L."/>
            <person name="Pitluck S."/>
            <person name="Mavromatis K."/>
            <person name="Pati A."/>
            <person name="Mikhailova N."/>
            <person name="Chen A."/>
            <person name="Palaniappan K."/>
            <person name="Land M."/>
            <person name="Hauser L."/>
            <person name="Chang Y.J."/>
            <person name="Jeffries C.D."/>
            <person name="Detter J.C."/>
            <person name="Brettin T."/>
            <person name="Rohde M."/>
            <person name="Goker M."/>
            <person name="Bristow J."/>
            <person name="Markowitz V."/>
            <person name="Eisen J.A."/>
            <person name="Hugenholtz P."/>
            <person name="Kyrpides N.C."/>
            <person name="Klenk H.P."/>
        </authorList>
    </citation>
    <scope>NUCLEOTIDE SEQUENCE [LARGE SCALE GENOMIC DNA]</scope>
    <source>
        <strain evidence="8">DSM 14365 / CIP 107738 / JCM 11303 / AJ 13395 / SMP-2</strain>
    </source>
</reference>
<dbReference type="RefSeq" id="WP_012831259.1">
    <property type="nucleotide sequence ID" value="NC_013440.1"/>
</dbReference>
<dbReference type="Gene3D" id="3.90.1150.170">
    <property type="match status" value="1"/>
</dbReference>
<keyword evidence="3 5" id="KW-0663">Pyridoxal phosphate</keyword>
<comment type="similarity">
    <text evidence="6">Belongs to the group II decarboxylase family.</text>
</comment>
<dbReference type="PANTHER" id="PTHR11999:SF70">
    <property type="entry name" value="MIP05841P"/>
    <property type="match status" value="1"/>
</dbReference>
<evidence type="ECO:0000256" key="1">
    <source>
        <dbReference type="ARBA" id="ARBA00001933"/>
    </source>
</evidence>
<dbReference type="InterPro" id="IPR015424">
    <property type="entry name" value="PyrdxlP-dep_Trfase"/>
</dbReference>
<dbReference type="STRING" id="502025.Hoch_6192"/>
<proteinExistence type="inferred from homology"/>